<dbReference type="InterPro" id="IPR036264">
    <property type="entry name" value="Bact_exopeptidase_dim_dom"/>
</dbReference>
<evidence type="ECO:0000313" key="5">
    <source>
        <dbReference type="Proteomes" id="UP000050554"/>
    </source>
</evidence>
<dbReference type="EMBL" id="LJRF01000191">
    <property type="protein sequence ID" value="KPY43271.1"/>
    <property type="molecule type" value="Genomic_DNA"/>
</dbReference>
<evidence type="ECO:0000256" key="2">
    <source>
        <dbReference type="ARBA" id="ARBA00022801"/>
    </source>
</evidence>
<keyword evidence="3" id="KW-0479">Metal-binding</keyword>
<dbReference type="NCBIfam" id="NF006772">
    <property type="entry name" value="PRK09290.2-1"/>
    <property type="match status" value="1"/>
</dbReference>
<comment type="caution">
    <text evidence="4">The sequence shown here is derived from an EMBL/GenBank/DDBJ whole genome shotgun (WGS) entry which is preliminary data.</text>
</comment>
<dbReference type="PANTHER" id="PTHR32494:SF5">
    <property type="entry name" value="ALLANTOATE AMIDOHYDROLASE"/>
    <property type="match status" value="1"/>
</dbReference>
<name>A0A0P9YCH8_PSESI</name>
<feature type="binding site" evidence="3">
    <location>
        <position position="143"/>
    </location>
    <ligand>
        <name>Zn(2+)</name>
        <dbReference type="ChEBI" id="CHEBI:29105"/>
        <label>2</label>
    </ligand>
</feature>
<comment type="cofactor">
    <cofactor evidence="3">
        <name>Zn(2+)</name>
        <dbReference type="ChEBI" id="CHEBI:29105"/>
    </cofactor>
    <text evidence="3">Binds 2 Zn(2+) ions per subunit.</text>
</comment>
<dbReference type="InterPro" id="IPR010158">
    <property type="entry name" value="Amidase_Cbmase"/>
</dbReference>
<dbReference type="Gene3D" id="3.30.70.360">
    <property type="match status" value="1"/>
</dbReference>
<dbReference type="PANTHER" id="PTHR32494">
    <property type="entry name" value="ALLANTOATE DEIMINASE-RELATED"/>
    <property type="match status" value="1"/>
</dbReference>
<dbReference type="CDD" id="cd03884">
    <property type="entry name" value="M20_bAS"/>
    <property type="match status" value="1"/>
</dbReference>
<reference evidence="4 5" key="1">
    <citation type="submission" date="2015-09" db="EMBL/GenBank/DDBJ databases">
        <title>Genome announcement of multiple Pseudomonas syringae strains.</title>
        <authorList>
            <person name="Thakur S."/>
            <person name="Wang P.W."/>
            <person name="Gong Y."/>
            <person name="Weir B.S."/>
            <person name="Guttman D.S."/>
        </authorList>
    </citation>
    <scope>NUCLEOTIDE SEQUENCE [LARGE SCALE GENOMIC DNA]</scope>
    <source>
        <strain evidence="4 5">ICMP3882</strain>
    </source>
</reference>
<feature type="binding site" evidence="3">
    <location>
        <position position="434"/>
    </location>
    <ligand>
        <name>Zn(2+)</name>
        <dbReference type="ChEBI" id="CHEBI:29105"/>
        <label>2</label>
    </ligand>
</feature>
<feature type="binding site" evidence="3">
    <location>
        <position position="132"/>
    </location>
    <ligand>
        <name>Zn(2+)</name>
        <dbReference type="ChEBI" id="CHEBI:29105"/>
        <label>1</label>
    </ligand>
</feature>
<dbReference type="Pfam" id="PF01546">
    <property type="entry name" value="Peptidase_M20"/>
    <property type="match status" value="1"/>
</dbReference>
<accession>A0A0P9YCH8</accession>
<dbReference type="GO" id="GO:0046872">
    <property type="term" value="F:metal ion binding"/>
    <property type="evidence" value="ECO:0007669"/>
    <property type="project" value="UniProtKB-KW"/>
</dbReference>
<dbReference type="NCBIfam" id="TIGR01879">
    <property type="entry name" value="hydantase"/>
    <property type="match status" value="1"/>
</dbReference>
<dbReference type="GO" id="GO:0016813">
    <property type="term" value="F:hydrolase activity, acting on carbon-nitrogen (but not peptide) bonds, in linear amidines"/>
    <property type="evidence" value="ECO:0007669"/>
    <property type="project" value="InterPro"/>
</dbReference>
<feature type="binding site" evidence="3">
    <location>
        <position position="143"/>
    </location>
    <ligand>
        <name>Zn(2+)</name>
        <dbReference type="ChEBI" id="CHEBI:29105"/>
        <label>1</label>
    </ligand>
</feature>
<evidence type="ECO:0000256" key="3">
    <source>
        <dbReference type="PIRSR" id="PIRSR001235-1"/>
    </source>
</evidence>
<evidence type="ECO:0000256" key="1">
    <source>
        <dbReference type="ARBA" id="ARBA00006153"/>
    </source>
</evidence>
<feature type="binding site" evidence="3">
    <location>
        <position position="182"/>
    </location>
    <ligand>
        <name>Zn(2+)</name>
        <dbReference type="ChEBI" id="CHEBI:29105"/>
        <label>2</label>
    </ligand>
</feature>
<keyword evidence="2 4" id="KW-0378">Hydrolase</keyword>
<keyword evidence="3" id="KW-0862">Zinc</keyword>
<gene>
    <name evidence="4" type="ORF">ALO47_04429</name>
</gene>
<dbReference type="SUPFAM" id="SSF55031">
    <property type="entry name" value="Bacterial exopeptidase dimerisation domain"/>
    <property type="match status" value="1"/>
</dbReference>
<dbReference type="PATRIC" id="fig|55398.3.peg.312"/>
<dbReference type="Proteomes" id="UP000050554">
    <property type="component" value="Unassembled WGS sequence"/>
</dbReference>
<protein>
    <submittedName>
        <fullName evidence="4">Allantoate amidohydrolase</fullName>
    </submittedName>
</protein>
<evidence type="ECO:0000313" key="4">
    <source>
        <dbReference type="EMBL" id="KPY43271.1"/>
    </source>
</evidence>
<feature type="binding site" evidence="3">
    <location>
        <position position="242"/>
    </location>
    <ligand>
        <name>Zn(2+)</name>
        <dbReference type="ChEBI" id="CHEBI:29105"/>
        <label>1</label>
    </ligand>
</feature>
<dbReference type="SUPFAM" id="SSF53187">
    <property type="entry name" value="Zn-dependent exopeptidases"/>
    <property type="match status" value="1"/>
</dbReference>
<dbReference type="InterPro" id="IPR002933">
    <property type="entry name" value="Peptidase_M20"/>
</dbReference>
<comment type="similarity">
    <text evidence="1">Belongs to the peptidase M20 family.</text>
</comment>
<proteinExistence type="inferred from homology"/>
<dbReference type="Gene3D" id="3.40.630.10">
    <property type="entry name" value="Zn peptidases"/>
    <property type="match status" value="1"/>
</dbReference>
<sequence>MPTTASSVTGFLLTPCHSVQSRPWSRTVRYRLSLRLAWREMMSTSCTHELLTPDAADHARFEALFAESSAIGATPAGGLHRLAASAEDGQVRDLFCDWLKAHDFEVRIDAVGNIFGLMTFDPQAPYVVCGSHLDSQPSAGRFDGVYGVLAGAVAVSSLGRQMRERGEKPACNLAVVNWTNEEGARFQPSLIGSGVFTGSLSLEQAWNSSDGDGISLRQALQDIGYLGNGPVSLDIAGYVEIHVEQSTALESRKLSIGVVRETWAALKQRIRFDGEQNHTGPTPMAARRDAMLAAAHAIVAVRAEADLHGLQMHSSVGRVEIWPNSPNVVPSRVSLLAEHRSRDTELLRAAAERLNATLHEIADRTQTRFDIESSVLRAPGVLPDGFAELAHAVATELGLPITDSATVAGHDAISMNSKYPVCLLFIPSRNGLSHNEAEYTSDEDMHNGLKMLTALLHRACTAPDSFR</sequence>
<dbReference type="AlphaFoldDB" id="A0A0P9YCH8"/>
<organism evidence="4 5">
    <name type="scientific">Pseudomonas syringae pv. ribicola</name>
    <dbReference type="NCBI Taxonomy" id="55398"/>
    <lineage>
        <taxon>Bacteria</taxon>
        <taxon>Pseudomonadati</taxon>
        <taxon>Pseudomonadota</taxon>
        <taxon>Gammaproteobacteria</taxon>
        <taxon>Pseudomonadales</taxon>
        <taxon>Pseudomonadaceae</taxon>
        <taxon>Pseudomonas</taxon>
    </lineage>
</organism>
<dbReference type="PIRSF" id="PIRSF001235">
    <property type="entry name" value="Amidase_carbamoylase"/>
    <property type="match status" value="1"/>
</dbReference>